<gene>
    <name evidence="2" type="ORF">GCM10011519_20520</name>
</gene>
<keyword evidence="1" id="KW-1133">Transmembrane helix</keyword>
<evidence type="ECO:0000313" key="2">
    <source>
        <dbReference type="EMBL" id="GGF46450.1"/>
    </source>
</evidence>
<reference evidence="2" key="1">
    <citation type="journal article" date="2014" name="Int. J. Syst. Evol. Microbiol.">
        <title>Complete genome sequence of Corynebacterium casei LMG S-19264T (=DSM 44701T), isolated from a smear-ripened cheese.</title>
        <authorList>
            <consortium name="US DOE Joint Genome Institute (JGI-PGF)"/>
            <person name="Walter F."/>
            <person name="Albersmeier A."/>
            <person name="Kalinowski J."/>
            <person name="Ruckert C."/>
        </authorList>
    </citation>
    <scope>NUCLEOTIDE SEQUENCE</scope>
    <source>
        <strain evidence="2">CGMCC 1.16067</strain>
    </source>
</reference>
<feature type="transmembrane region" description="Helical" evidence="1">
    <location>
        <begin position="43"/>
        <end position="61"/>
    </location>
</feature>
<protein>
    <submittedName>
        <fullName evidence="2">Uncharacterized protein</fullName>
    </submittedName>
</protein>
<feature type="transmembrane region" description="Helical" evidence="1">
    <location>
        <begin position="67"/>
        <end position="88"/>
    </location>
</feature>
<keyword evidence="1" id="KW-0812">Transmembrane</keyword>
<dbReference type="EMBL" id="BMKQ01000001">
    <property type="protein sequence ID" value="GGF46450.1"/>
    <property type="molecule type" value="Genomic_DNA"/>
</dbReference>
<comment type="caution">
    <text evidence="2">The sequence shown here is derived from an EMBL/GenBank/DDBJ whole genome shotgun (WGS) entry which is preliminary data.</text>
</comment>
<evidence type="ECO:0000256" key="1">
    <source>
        <dbReference type="SAM" id="Phobius"/>
    </source>
</evidence>
<organism evidence="2 3">
    <name type="scientific">Marmoricola endophyticus</name>
    <dbReference type="NCBI Taxonomy" id="2040280"/>
    <lineage>
        <taxon>Bacteria</taxon>
        <taxon>Bacillati</taxon>
        <taxon>Actinomycetota</taxon>
        <taxon>Actinomycetes</taxon>
        <taxon>Propionibacteriales</taxon>
        <taxon>Nocardioidaceae</taxon>
        <taxon>Marmoricola</taxon>
    </lineage>
</organism>
<accession>A0A917BL38</accession>
<dbReference type="Proteomes" id="UP000649179">
    <property type="component" value="Unassembled WGS sequence"/>
</dbReference>
<keyword evidence="1" id="KW-0472">Membrane</keyword>
<dbReference type="AlphaFoldDB" id="A0A917BL38"/>
<proteinExistence type="predicted"/>
<keyword evidence="3" id="KW-1185">Reference proteome</keyword>
<sequence>MSSASYRVELLVLPGRLAHRAVGRSCQDHVVDRERRTKAEGSYAWLAVGVIFVALSVFSAVQTRSASGFSLALWSTLQIVTTAMAFLVPQARAVVAAGGEATAEEREIEARLETRVAVNDALDPIVRLLGSLAVETDPTRLFQLRAEAVPLVLKTASEFVGPDRSGRAGSS</sequence>
<reference evidence="2" key="2">
    <citation type="submission" date="2020-09" db="EMBL/GenBank/DDBJ databases">
        <authorList>
            <person name="Sun Q."/>
            <person name="Zhou Y."/>
        </authorList>
    </citation>
    <scope>NUCLEOTIDE SEQUENCE</scope>
    <source>
        <strain evidence="2">CGMCC 1.16067</strain>
    </source>
</reference>
<evidence type="ECO:0000313" key="3">
    <source>
        <dbReference type="Proteomes" id="UP000649179"/>
    </source>
</evidence>
<name>A0A917BL38_9ACTN</name>